<dbReference type="Pfam" id="PF04347">
    <property type="entry name" value="FliO"/>
    <property type="match status" value="1"/>
</dbReference>
<dbReference type="RefSeq" id="WP_331374440.1">
    <property type="nucleotide sequence ID" value="NZ_CP133148.1"/>
</dbReference>
<evidence type="ECO:0000256" key="5">
    <source>
        <dbReference type="ARBA" id="ARBA00022989"/>
    </source>
</evidence>
<evidence type="ECO:0000313" key="11">
    <source>
        <dbReference type="EMBL" id="WVT05359.1"/>
    </source>
</evidence>
<name>A0ABZ2BCW2_9HYPH</name>
<dbReference type="InterPro" id="IPR022781">
    <property type="entry name" value="Flagellar_biosynth_FliO"/>
</dbReference>
<dbReference type="PANTHER" id="PTHR38766">
    <property type="entry name" value="FLAGELLAR PROTEIN FLIO"/>
    <property type="match status" value="1"/>
</dbReference>
<gene>
    <name evidence="11" type="ORF">RB548_08215</name>
</gene>
<feature type="compositionally biased region" description="Low complexity" evidence="9">
    <location>
        <begin position="135"/>
        <end position="145"/>
    </location>
</feature>
<keyword evidence="11" id="KW-0969">Cilium</keyword>
<keyword evidence="5 10" id="KW-1133">Transmembrane helix</keyword>
<dbReference type="PANTHER" id="PTHR38766:SF1">
    <property type="entry name" value="FLAGELLAR PROTEIN FLIO"/>
    <property type="match status" value="1"/>
</dbReference>
<feature type="compositionally biased region" description="Low complexity" evidence="9">
    <location>
        <begin position="168"/>
        <end position="189"/>
    </location>
</feature>
<evidence type="ECO:0000256" key="2">
    <source>
        <dbReference type="ARBA" id="ARBA00004236"/>
    </source>
</evidence>
<evidence type="ECO:0000256" key="7">
    <source>
        <dbReference type="ARBA" id="ARBA00023143"/>
    </source>
</evidence>
<keyword evidence="12" id="KW-1185">Reference proteome</keyword>
<dbReference type="Proteomes" id="UP001432360">
    <property type="component" value="Chromosome"/>
</dbReference>
<feature type="region of interest" description="Disordered" evidence="9">
    <location>
        <begin position="284"/>
        <end position="334"/>
    </location>
</feature>
<reference evidence="11" key="1">
    <citation type="submission" date="2023-08" db="EMBL/GenBank/DDBJ databases">
        <title>Complete genome sequence of Sinorhizobium chiapanecum ITTG S70 isolated from Acaciella angustissima nodules in Chiapas-Mexico.</title>
        <authorList>
            <person name="Rincon-Rosales R."/>
            <person name="Rogel M.A."/>
            <person name="Rincon-Medina C.I."/>
            <person name="Guerrero G."/>
            <person name="Manzano-Gomez L.A."/>
            <person name="Lopez-Lopez A."/>
            <person name="Rincon Molina F.A."/>
            <person name="Martinez-Romero E."/>
        </authorList>
    </citation>
    <scope>NUCLEOTIDE SEQUENCE</scope>
    <source>
        <strain evidence="11">ITTG S70</strain>
    </source>
</reference>
<evidence type="ECO:0000256" key="4">
    <source>
        <dbReference type="ARBA" id="ARBA00022692"/>
    </source>
</evidence>
<evidence type="ECO:0000256" key="8">
    <source>
        <dbReference type="ARBA" id="ARBA00037937"/>
    </source>
</evidence>
<feature type="region of interest" description="Disordered" evidence="9">
    <location>
        <begin position="96"/>
        <end position="200"/>
    </location>
</feature>
<keyword evidence="7" id="KW-0975">Bacterial flagellum</keyword>
<evidence type="ECO:0000256" key="9">
    <source>
        <dbReference type="SAM" id="MobiDB-lite"/>
    </source>
</evidence>
<keyword evidence="11" id="KW-0966">Cell projection</keyword>
<comment type="subcellular location">
    <subcellularLocation>
        <location evidence="1">Bacterial flagellum basal body</location>
    </subcellularLocation>
    <subcellularLocation>
        <location evidence="2">Cell membrane</location>
    </subcellularLocation>
</comment>
<evidence type="ECO:0000313" key="12">
    <source>
        <dbReference type="Proteomes" id="UP001432360"/>
    </source>
</evidence>
<evidence type="ECO:0000256" key="6">
    <source>
        <dbReference type="ARBA" id="ARBA00023136"/>
    </source>
</evidence>
<dbReference type="InterPro" id="IPR052205">
    <property type="entry name" value="FliO/MopB"/>
</dbReference>
<feature type="compositionally biased region" description="Basic and acidic residues" evidence="9">
    <location>
        <begin position="310"/>
        <end position="322"/>
    </location>
</feature>
<protein>
    <submittedName>
        <fullName evidence="11">Flagellar biosynthetic protein FliO</fullName>
    </submittedName>
</protein>
<evidence type="ECO:0000256" key="3">
    <source>
        <dbReference type="ARBA" id="ARBA00022475"/>
    </source>
</evidence>
<keyword evidence="11" id="KW-0282">Flagellum</keyword>
<feature type="compositionally biased region" description="Low complexity" evidence="9">
    <location>
        <begin position="98"/>
        <end position="119"/>
    </location>
</feature>
<feature type="compositionally biased region" description="Pro residues" evidence="9">
    <location>
        <begin position="120"/>
        <end position="134"/>
    </location>
</feature>
<keyword evidence="4 10" id="KW-0812">Transmembrane</keyword>
<proteinExistence type="inferred from homology"/>
<feature type="transmembrane region" description="Helical" evidence="10">
    <location>
        <begin position="13"/>
        <end position="34"/>
    </location>
</feature>
<keyword evidence="3" id="KW-1003">Cell membrane</keyword>
<evidence type="ECO:0000256" key="10">
    <source>
        <dbReference type="SAM" id="Phobius"/>
    </source>
</evidence>
<organism evidence="11 12">
    <name type="scientific">Sinorhizobium chiapasense</name>
    <dbReference type="NCBI Taxonomy" id="501572"/>
    <lineage>
        <taxon>Bacteria</taxon>
        <taxon>Pseudomonadati</taxon>
        <taxon>Pseudomonadota</taxon>
        <taxon>Alphaproteobacteria</taxon>
        <taxon>Hyphomicrobiales</taxon>
        <taxon>Rhizobiaceae</taxon>
        <taxon>Sinorhizobium/Ensifer group</taxon>
        <taxon>Sinorhizobium</taxon>
    </lineage>
</organism>
<comment type="similarity">
    <text evidence="8">Belongs to the FliO/MopB family.</text>
</comment>
<keyword evidence="6 10" id="KW-0472">Membrane</keyword>
<evidence type="ECO:0000256" key="1">
    <source>
        <dbReference type="ARBA" id="ARBA00004117"/>
    </source>
</evidence>
<accession>A0ABZ2BCW2</accession>
<dbReference type="EMBL" id="CP133148">
    <property type="protein sequence ID" value="WVT05359.1"/>
    <property type="molecule type" value="Genomic_DNA"/>
</dbReference>
<sequence>MIETIVGDNGSRFIIAAAAVAVGLLCLVAVLWIMRHRPSSPFVRGGKNRQPRLAVLDAAAVDARRRLVLVRRDDVEHLIMIGGPTDIVIESRIAPEGTSPAETSAAVAAEQEAVEAPKAAPRPEPRPAPAPIPAEPAAAVQVRPAARTEEQAQPAAPRVEPAPPIRIAAEQRPATAAQPPQQQPSARVPTPVSPIPSASAIERAEDVFDVARERVLPIAPRREPTPIQQGSLQATFVPAAQTQGMPVQPVTPDRVSEFERILDAEISGDLQRLAPTGDLQRLAPTVGPQAESRPIAGGRQEPLLGGTPDNVRREPTIEDEMTRMLADISAGRKP</sequence>